<feature type="region of interest" description="Disordered" evidence="1">
    <location>
        <begin position="267"/>
        <end position="286"/>
    </location>
</feature>
<feature type="compositionally biased region" description="Low complexity" evidence="1">
    <location>
        <begin position="248"/>
        <end position="257"/>
    </location>
</feature>
<evidence type="ECO:0000256" key="1">
    <source>
        <dbReference type="SAM" id="MobiDB-lite"/>
    </source>
</evidence>
<feature type="domain" description="Pyrroline-5-carboxylate reductase catalytic N-terminal" evidence="2">
    <location>
        <begin position="80"/>
        <end position="125"/>
    </location>
</feature>
<keyword evidence="4" id="KW-1185">Reference proteome</keyword>
<feature type="compositionally biased region" description="Gly residues" evidence="1">
    <location>
        <begin position="183"/>
        <end position="192"/>
    </location>
</feature>
<proteinExistence type="predicted"/>
<dbReference type="InterPro" id="IPR028939">
    <property type="entry name" value="P5C_Rdtase_cat_N"/>
</dbReference>
<dbReference type="InterPro" id="IPR036291">
    <property type="entry name" value="NAD(P)-bd_dom_sf"/>
</dbReference>
<evidence type="ECO:0000313" key="3">
    <source>
        <dbReference type="EMBL" id="PNH11620.1"/>
    </source>
</evidence>
<feature type="compositionally biased region" description="Low complexity" evidence="1">
    <location>
        <begin position="344"/>
        <end position="353"/>
    </location>
</feature>
<evidence type="ECO:0000313" key="4">
    <source>
        <dbReference type="Proteomes" id="UP000236333"/>
    </source>
</evidence>
<dbReference type="Gene3D" id="3.40.50.720">
    <property type="entry name" value="NAD(P)-binding Rossmann-like Domain"/>
    <property type="match status" value="1"/>
</dbReference>
<protein>
    <submittedName>
        <fullName evidence="3">Pyrroline-5-carboxylate reductase</fullName>
    </submittedName>
</protein>
<feature type="region of interest" description="Disordered" evidence="1">
    <location>
        <begin position="370"/>
        <end position="393"/>
    </location>
</feature>
<dbReference type="Proteomes" id="UP000236333">
    <property type="component" value="Unassembled WGS sequence"/>
</dbReference>
<feature type="region of interest" description="Disordered" evidence="1">
    <location>
        <begin position="131"/>
        <end position="257"/>
    </location>
</feature>
<organism evidence="3 4">
    <name type="scientific">Tetrabaena socialis</name>
    <dbReference type="NCBI Taxonomy" id="47790"/>
    <lineage>
        <taxon>Eukaryota</taxon>
        <taxon>Viridiplantae</taxon>
        <taxon>Chlorophyta</taxon>
        <taxon>core chlorophytes</taxon>
        <taxon>Chlorophyceae</taxon>
        <taxon>CS clade</taxon>
        <taxon>Chlamydomonadales</taxon>
        <taxon>Tetrabaenaceae</taxon>
        <taxon>Tetrabaena</taxon>
    </lineage>
</organism>
<comment type="caution">
    <text evidence="3">The sequence shown here is derived from an EMBL/GenBank/DDBJ whole genome shotgun (WGS) entry which is preliminary data.</text>
</comment>
<feature type="compositionally biased region" description="Low complexity" evidence="1">
    <location>
        <begin position="294"/>
        <end position="306"/>
    </location>
</feature>
<accession>A0A2J8AGH6</accession>
<sequence>MLVLCRAVARFGSRPPSRLCAPHPSSGSAARFLSFGWPLVPPVKLTEQQAKSRDHLVSPLVIVPRAASRSTSADMTIDKRIGFLGSGQMAEALARGLIKRGLVAAERIACNDPNPARKELFKSFGAVPYDSNADVRRRGGHRPHGGWRCAPEHSMHSRQPRLSEAQSGPGAPQSQQCALPGMGLRGGAGAGGARPQRVRAAEVSWSAAGAPLERHWRATGGDKPPPPPPASAAAPAADGPAPPPPAPGASSPQAAAAANEFRLRLSNEPRGLPPATAPDPARCSAPPACAAATAAAAAAAAPPLTEDAARGRPGEPGAPGAPRCKALMAEPPSEDTELSRQKRSPGSASSSSLTVLVSRFTPVVAGVCDSTPRSLFSSESCDASGRFGPIPAH</sequence>
<dbReference type="OrthoDB" id="10263291at2759"/>
<dbReference type="Pfam" id="PF03807">
    <property type="entry name" value="F420_oxidored"/>
    <property type="match status" value="1"/>
</dbReference>
<name>A0A2J8AGH6_9CHLO</name>
<feature type="compositionally biased region" description="Polar residues" evidence="1">
    <location>
        <begin position="371"/>
        <end position="381"/>
    </location>
</feature>
<dbReference type="EMBL" id="PGGS01000025">
    <property type="protein sequence ID" value="PNH11620.1"/>
    <property type="molecule type" value="Genomic_DNA"/>
</dbReference>
<dbReference type="SUPFAM" id="SSF51735">
    <property type="entry name" value="NAD(P)-binding Rossmann-fold domains"/>
    <property type="match status" value="1"/>
</dbReference>
<dbReference type="AlphaFoldDB" id="A0A2J8AGH6"/>
<feature type="region of interest" description="Disordered" evidence="1">
    <location>
        <begin position="294"/>
        <end position="353"/>
    </location>
</feature>
<gene>
    <name evidence="3" type="ORF">TSOC_001498</name>
</gene>
<evidence type="ECO:0000259" key="2">
    <source>
        <dbReference type="Pfam" id="PF03807"/>
    </source>
</evidence>
<reference evidence="3 4" key="1">
    <citation type="journal article" date="2017" name="Mol. Biol. Evol.">
        <title>The 4-celled Tetrabaena socialis nuclear genome reveals the essential components for genetic control of cell number at the origin of multicellularity in the volvocine lineage.</title>
        <authorList>
            <person name="Featherston J."/>
            <person name="Arakaki Y."/>
            <person name="Hanschen E.R."/>
            <person name="Ferris P.J."/>
            <person name="Michod R.E."/>
            <person name="Olson B.J.S.C."/>
            <person name="Nozaki H."/>
            <person name="Durand P.M."/>
        </authorList>
    </citation>
    <scope>NUCLEOTIDE SEQUENCE [LARGE SCALE GENOMIC DNA]</scope>
    <source>
        <strain evidence="3 4">NIES-571</strain>
    </source>
</reference>